<dbReference type="InterPro" id="IPR044662">
    <property type="entry name" value="HS1/DABB1-like"/>
</dbReference>
<dbReference type="SUPFAM" id="SSF54909">
    <property type="entry name" value="Dimeric alpha+beta barrel"/>
    <property type="match status" value="1"/>
</dbReference>
<dbReference type="EMBL" id="SNWP01000012">
    <property type="protein sequence ID" value="TDO25738.1"/>
    <property type="molecule type" value="Genomic_DNA"/>
</dbReference>
<feature type="domain" description="Stress-response A/B barrel" evidence="3">
    <location>
        <begin position="27"/>
        <end position="121"/>
    </location>
</feature>
<evidence type="ECO:0000313" key="5">
    <source>
        <dbReference type="Proteomes" id="UP000295741"/>
    </source>
</evidence>
<reference evidence="4 5" key="1">
    <citation type="submission" date="2019-03" db="EMBL/GenBank/DDBJ databases">
        <title>Genomic Encyclopedia of Archaeal and Bacterial Type Strains, Phase II (KMG-II): from individual species to whole genera.</title>
        <authorList>
            <person name="Goeker M."/>
        </authorList>
    </citation>
    <scope>NUCLEOTIDE SEQUENCE [LARGE SCALE GENOMIC DNA]</scope>
    <source>
        <strain evidence="4 5">DSM 28323</strain>
    </source>
</reference>
<sequence>MKKMLLSMACLICLTTGLFAQTTKKELRHVVLFGWKEKADTAAISKAVVAFGKLPGQISSIKKFEWGTNNSPEKLNNGLTHCFLLSFASEKDRDAYLVHPAHKAFTTLLPDILDKVTVVDYWVQQ</sequence>
<dbReference type="InterPro" id="IPR013097">
    <property type="entry name" value="Dabb"/>
</dbReference>
<dbReference type="Pfam" id="PF07876">
    <property type="entry name" value="Dabb"/>
    <property type="match status" value="1"/>
</dbReference>
<dbReference type="OrthoDB" id="9816070at2"/>
<comment type="caution">
    <text evidence="4">The sequence shown here is derived from an EMBL/GenBank/DDBJ whole genome shotgun (WGS) entry which is preliminary data.</text>
</comment>
<organism evidence="4 5">
    <name type="scientific">Sediminibacterium goheungense</name>
    <dbReference type="NCBI Taxonomy" id="1086393"/>
    <lineage>
        <taxon>Bacteria</taxon>
        <taxon>Pseudomonadati</taxon>
        <taxon>Bacteroidota</taxon>
        <taxon>Chitinophagia</taxon>
        <taxon>Chitinophagales</taxon>
        <taxon>Chitinophagaceae</taxon>
        <taxon>Sediminibacterium</taxon>
    </lineage>
</organism>
<dbReference type="SMART" id="SM00886">
    <property type="entry name" value="Dabb"/>
    <property type="match status" value="1"/>
</dbReference>
<comment type="subunit">
    <text evidence="1">Homodimer.</text>
</comment>
<evidence type="ECO:0000256" key="1">
    <source>
        <dbReference type="ARBA" id="ARBA00011738"/>
    </source>
</evidence>
<dbReference type="InterPro" id="IPR011008">
    <property type="entry name" value="Dimeric_a/b-barrel"/>
</dbReference>
<keyword evidence="2" id="KW-0732">Signal</keyword>
<proteinExistence type="predicted"/>
<keyword evidence="5" id="KW-1185">Reference proteome</keyword>
<name>A0A4V3C4F2_9BACT</name>
<dbReference type="PROSITE" id="PS51502">
    <property type="entry name" value="S_R_A_B_BARREL"/>
    <property type="match status" value="1"/>
</dbReference>
<dbReference type="PANTHER" id="PTHR33178">
    <property type="match status" value="1"/>
</dbReference>
<feature type="signal peptide" evidence="2">
    <location>
        <begin position="1"/>
        <end position="20"/>
    </location>
</feature>
<dbReference type="AlphaFoldDB" id="A0A4V3C4F2"/>
<dbReference type="Proteomes" id="UP000295741">
    <property type="component" value="Unassembled WGS sequence"/>
</dbReference>
<feature type="chain" id="PRO_5020896707" evidence="2">
    <location>
        <begin position="21"/>
        <end position="125"/>
    </location>
</feature>
<evidence type="ECO:0000259" key="3">
    <source>
        <dbReference type="PROSITE" id="PS51502"/>
    </source>
</evidence>
<accession>A0A4V3C4F2</accession>
<dbReference type="Gene3D" id="3.30.70.100">
    <property type="match status" value="1"/>
</dbReference>
<dbReference type="PANTHER" id="PTHR33178:SF10">
    <property type="entry name" value="STRESS-RESPONSE A_B BARREL DOMAIN-CONTAINING PROTEIN"/>
    <property type="match status" value="1"/>
</dbReference>
<dbReference type="RefSeq" id="WP_133475232.1">
    <property type="nucleotide sequence ID" value="NZ_SNWP01000012.1"/>
</dbReference>
<evidence type="ECO:0000256" key="2">
    <source>
        <dbReference type="SAM" id="SignalP"/>
    </source>
</evidence>
<gene>
    <name evidence="4" type="ORF">BC659_2661</name>
</gene>
<evidence type="ECO:0000313" key="4">
    <source>
        <dbReference type="EMBL" id="TDO25738.1"/>
    </source>
</evidence>
<protein>
    <submittedName>
        <fullName evidence="4">Stress responsive alpha/beta barrel protein</fullName>
    </submittedName>
</protein>